<evidence type="ECO:0000313" key="3">
    <source>
        <dbReference type="Proteomes" id="UP000619761"/>
    </source>
</evidence>
<feature type="region of interest" description="Disordered" evidence="1">
    <location>
        <begin position="76"/>
        <end position="132"/>
    </location>
</feature>
<reference evidence="3" key="1">
    <citation type="journal article" date="2019" name="Int. J. Syst. Evol. Microbiol.">
        <title>The Global Catalogue of Microorganisms (GCM) 10K type strain sequencing project: providing services to taxonomists for standard genome sequencing and annotation.</title>
        <authorList>
            <consortium name="The Broad Institute Genomics Platform"/>
            <consortium name="The Broad Institute Genome Sequencing Center for Infectious Disease"/>
            <person name="Wu L."/>
            <person name="Ma J."/>
        </authorList>
    </citation>
    <scope>NUCLEOTIDE SEQUENCE [LARGE SCALE GENOMIC DNA]</scope>
    <source>
        <strain evidence="3">KCTC 32239</strain>
    </source>
</reference>
<gene>
    <name evidence="2" type="ORF">GCM10011613_29770</name>
</gene>
<dbReference type="Proteomes" id="UP000619761">
    <property type="component" value="Unassembled WGS sequence"/>
</dbReference>
<dbReference type="EMBL" id="BMYZ01000003">
    <property type="protein sequence ID" value="GGY82971.1"/>
    <property type="molecule type" value="Genomic_DNA"/>
</dbReference>
<sequence>MNETFILQNQDKLFFGKSKEWVDGYDANAVFKTPHKDEAVNQMFEITSKDYKQRVKVISCALDEKALPIIDSEIMPAPLPKVPKPPKAGEDLFAEPAESPEAVAEMDEEPEEELSFSAEAADDEDKTQATLI</sequence>
<comment type="caution">
    <text evidence="2">The sequence shown here is derived from an EMBL/GenBank/DDBJ whole genome shotgun (WGS) entry which is preliminary data.</text>
</comment>
<name>A0ABQ3B7Q6_9GAMM</name>
<protein>
    <submittedName>
        <fullName evidence="2">Uncharacterized protein</fullName>
    </submittedName>
</protein>
<organism evidence="2 3">
    <name type="scientific">Cellvibrio zantedeschiae</name>
    <dbReference type="NCBI Taxonomy" id="1237077"/>
    <lineage>
        <taxon>Bacteria</taxon>
        <taxon>Pseudomonadati</taxon>
        <taxon>Pseudomonadota</taxon>
        <taxon>Gammaproteobacteria</taxon>
        <taxon>Cellvibrionales</taxon>
        <taxon>Cellvibrionaceae</taxon>
        <taxon>Cellvibrio</taxon>
    </lineage>
</organism>
<feature type="compositionally biased region" description="Acidic residues" evidence="1">
    <location>
        <begin position="104"/>
        <end position="125"/>
    </location>
</feature>
<feature type="compositionally biased region" description="Pro residues" evidence="1">
    <location>
        <begin position="77"/>
        <end position="86"/>
    </location>
</feature>
<accession>A0ABQ3B7Q6</accession>
<dbReference type="RefSeq" id="WP_189420038.1">
    <property type="nucleotide sequence ID" value="NZ_BMYZ01000003.1"/>
</dbReference>
<evidence type="ECO:0000256" key="1">
    <source>
        <dbReference type="SAM" id="MobiDB-lite"/>
    </source>
</evidence>
<evidence type="ECO:0000313" key="2">
    <source>
        <dbReference type="EMBL" id="GGY82971.1"/>
    </source>
</evidence>
<feature type="compositionally biased region" description="Low complexity" evidence="1">
    <location>
        <begin position="94"/>
        <end position="103"/>
    </location>
</feature>
<proteinExistence type="predicted"/>
<keyword evidence="3" id="KW-1185">Reference proteome</keyword>